<evidence type="ECO:0000313" key="1">
    <source>
        <dbReference type="EMBL" id="MEQ6355164.1"/>
    </source>
</evidence>
<name>A0ABV1MTD6_9BACI</name>
<gene>
    <name evidence="1" type="ORF">ABNX05_11095</name>
</gene>
<comment type="caution">
    <text evidence="1">The sequence shown here is derived from an EMBL/GenBank/DDBJ whole genome shotgun (WGS) entry which is preliminary data.</text>
</comment>
<accession>A0ABV1MTD6</accession>
<dbReference type="RefSeq" id="WP_349659793.1">
    <property type="nucleotide sequence ID" value="NZ_JBEGDG010000007.1"/>
</dbReference>
<organism evidence="1 2">
    <name type="scientific">Lysinibacillus zambalensis</name>
    <dbReference type="NCBI Taxonomy" id="3160866"/>
    <lineage>
        <taxon>Bacteria</taxon>
        <taxon>Bacillati</taxon>
        <taxon>Bacillota</taxon>
        <taxon>Bacilli</taxon>
        <taxon>Bacillales</taxon>
        <taxon>Bacillaceae</taxon>
        <taxon>Lysinibacillus</taxon>
    </lineage>
</organism>
<dbReference type="Proteomes" id="UP001478862">
    <property type="component" value="Unassembled WGS sequence"/>
</dbReference>
<evidence type="ECO:0000313" key="2">
    <source>
        <dbReference type="Proteomes" id="UP001478862"/>
    </source>
</evidence>
<protein>
    <recommendedName>
        <fullName evidence="3">SLH domain-containing protein</fullName>
    </recommendedName>
</protein>
<sequence>MFIVNYITNNVQYNEDFGFKSYKDAELFLVNKNFIKKNGYFEKDYSGWLSNTTAFVKSIEIKGGLIK</sequence>
<keyword evidence="2" id="KW-1185">Reference proteome</keyword>
<dbReference type="EMBL" id="JBEGDG010000007">
    <property type="protein sequence ID" value="MEQ6355164.1"/>
    <property type="molecule type" value="Genomic_DNA"/>
</dbReference>
<proteinExistence type="predicted"/>
<reference evidence="1 2" key="1">
    <citation type="submission" date="2024-06" db="EMBL/GenBank/DDBJ databases">
        <title>Lysinibacillus zambalefons sp. nov., a Novel Firmicute Isolated from the Poon Bato Zambales Hyperalkaline Spring.</title>
        <authorList>
            <person name="Aja J.A."/>
            <person name="Lazaro J.E.H."/>
            <person name="Llorin L.D."/>
            <person name="Lim K.R."/>
            <person name="Teodosio J."/>
            <person name="Dalisay D.S."/>
        </authorList>
    </citation>
    <scope>NUCLEOTIDE SEQUENCE [LARGE SCALE GENOMIC DNA]</scope>
    <source>
        <strain evidence="1 2">M3</strain>
    </source>
</reference>
<evidence type="ECO:0008006" key="3">
    <source>
        <dbReference type="Google" id="ProtNLM"/>
    </source>
</evidence>